<sequence length="272" mass="30788">MVKVDGITYMYNRAVGNVLEEVGFDVDEGQCIAVLGNNGCGKSTLLKCIDRILPVQNGAVFVEDSNVFTLSGSSLAQNIAYVPQNTRSANMTVYDAVLLGRKPYIKWDVSSKDMEIVRDIIHQLHLDNYILRNVSELSGGEAQKVALARALVQEPRLLLLDEPTSNLDPYNQHEMLRIVRNIAREKNICVAIVIHDLNLAIRFCDRFLFLKDAQVFSYGGLESVTPEIIEAVYRIHVHIIEHKGIPVIVPFPDEKVKEEHREQFFDKQRKVI</sequence>
<dbReference type="InterPro" id="IPR003593">
    <property type="entry name" value="AAA+_ATPase"/>
</dbReference>
<dbReference type="InterPro" id="IPR050153">
    <property type="entry name" value="Metal_Ion_Import_ABC"/>
</dbReference>
<dbReference type="CDD" id="cd03214">
    <property type="entry name" value="ABC_Iron-Siderophores_B12_Hemin"/>
    <property type="match status" value="1"/>
</dbReference>
<evidence type="ECO:0000256" key="4">
    <source>
        <dbReference type="ARBA" id="ARBA00022840"/>
    </source>
</evidence>
<dbReference type="SMART" id="SM00382">
    <property type="entry name" value="AAA"/>
    <property type="match status" value="1"/>
</dbReference>
<evidence type="ECO:0000313" key="6">
    <source>
        <dbReference type="EMBL" id="MCR6544371.1"/>
    </source>
</evidence>
<keyword evidence="3" id="KW-0547">Nucleotide-binding</keyword>
<dbReference type="RefSeq" id="WP_257912015.1">
    <property type="nucleotide sequence ID" value="NZ_JANPWE010000001.1"/>
</dbReference>
<dbReference type="PANTHER" id="PTHR42734:SF6">
    <property type="entry name" value="MOLYBDATE IMPORT ATP-BINDING PROTEIN MOLC"/>
    <property type="match status" value="1"/>
</dbReference>
<accession>A0ABT1Y0H3</accession>
<organism evidence="6 7">
    <name type="scientific">Dehalobacterium formicoaceticum</name>
    <dbReference type="NCBI Taxonomy" id="51515"/>
    <lineage>
        <taxon>Bacteria</taxon>
        <taxon>Bacillati</taxon>
        <taxon>Bacillota</taxon>
        <taxon>Clostridia</taxon>
        <taxon>Eubacteriales</taxon>
        <taxon>Peptococcaceae</taxon>
        <taxon>Dehalobacterium</taxon>
    </lineage>
</organism>
<dbReference type="PANTHER" id="PTHR42734">
    <property type="entry name" value="METAL TRANSPORT SYSTEM ATP-BINDING PROTEIN TM_0124-RELATED"/>
    <property type="match status" value="1"/>
</dbReference>
<dbReference type="Proteomes" id="UP001524944">
    <property type="component" value="Unassembled WGS sequence"/>
</dbReference>
<gene>
    <name evidence="6" type="ORF">NVS47_02395</name>
</gene>
<protein>
    <submittedName>
        <fullName evidence="6">ABC transporter ATP-binding protein</fullName>
    </submittedName>
</protein>
<dbReference type="Pfam" id="PF00005">
    <property type="entry name" value="ABC_tran"/>
    <property type="match status" value="1"/>
</dbReference>
<name>A0ABT1Y0H3_9FIRM</name>
<dbReference type="Gene3D" id="3.40.50.300">
    <property type="entry name" value="P-loop containing nucleotide triphosphate hydrolases"/>
    <property type="match status" value="1"/>
</dbReference>
<keyword evidence="4 6" id="KW-0067">ATP-binding</keyword>
<keyword evidence="2" id="KW-0813">Transport</keyword>
<evidence type="ECO:0000256" key="2">
    <source>
        <dbReference type="ARBA" id="ARBA00022448"/>
    </source>
</evidence>
<evidence type="ECO:0000313" key="7">
    <source>
        <dbReference type="Proteomes" id="UP001524944"/>
    </source>
</evidence>
<dbReference type="InterPro" id="IPR003439">
    <property type="entry name" value="ABC_transporter-like_ATP-bd"/>
</dbReference>
<proteinExistence type="inferred from homology"/>
<dbReference type="SUPFAM" id="SSF52540">
    <property type="entry name" value="P-loop containing nucleoside triphosphate hydrolases"/>
    <property type="match status" value="1"/>
</dbReference>
<reference evidence="6 7" key="1">
    <citation type="submission" date="2022-08" db="EMBL/GenBank/DDBJ databases">
        <title>Proteogenomics of the novel Dehalobacterium formicoaceticum strain EZ94 highlights a key role of methyltransferases during anaerobic dichloromethane degradation.</title>
        <authorList>
            <person name="Wasmund K."/>
        </authorList>
    </citation>
    <scope>NUCLEOTIDE SEQUENCE [LARGE SCALE GENOMIC DNA]</scope>
    <source>
        <strain evidence="6 7">EZ94</strain>
    </source>
</reference>
<dbReference type="InterPro" id="IPR027417">
    <property type="entry name" value="P-loop_NTPase"/>
</dbReference>
<comment type="caution">
    <text evidence="6">The sequence shown here is derived from an EMBL/GenBank/DDBJ whole genome shotgun (WGS) entry which is preliminary data.</text>
</comment>
<dbReference type="InterPro" id="IPR017871">
    <property type="entry name" value="ABC_transporter-like_CS"/>
</dbReference>
<keyword evidence="7" id="KW-1185">Reference proteome</keyword>
<dbReference type="EMBL" id="JANPWE010000001">
    <property type="protein sequence ID" value="MCR6544371.1"/>
    <property type="molecule type" value="Genomic_DNA"/>
</dbReference>
<evidence type="ECO:0000256" key="3">
    <source>
        <dbReference type="ARBA" id="ARBA00022741"/>
    </source>
</evidence>
<dbReference type="GO" id="GO:0005524">
    <property type="term" value="F:ATP binding"/>
    <property type="evidence" value="ECO:0007669"/>
    <property type="project" value="UniProtKB-KW"/>
</dbReference>
<evidence type="ECO:0000256" key="1">
    <source>
        <dbReference type="ARBA" id="ARBA00005417"/>
    </source>
</evidence>
<dbReference type="PROSITE" id="PS00211">
    <property type="entry name" value="ABC_TRANSPORTER_1"/>
    <property type="match status" value="1"/>
</dbReference>
<comment type="similarity">
    <text evidence="1">Belongs to the ABC transporter superfamily.</text>
</comment>
<dbReference type="PROSITE" id="PS50893">
    <property type="entry name" value="ABC_TRANSPORTER_2"/>
    <property type="match status" value="1"/>
</dbReference>
<feature type="domain" description="ABC transporter" evidence="5">
    <location>
        <begin position="2"/>
        <end position="237"/>
    </location>
</feature>
<evidence type="ECO:0000259" key="5">
    <source>
        <dbReference type="PROSITE" id="PS50893"/>
    </source>
</evidence>